<sequence length="720" mass="82529">MARITTSRTLESLRSLIVFLLYALLITPFLFSSRFFFPFISTKTFYFRLMVEIALVLYIVLAIADKRFRPKITKLSVAIFILLGVFIVTSLLGINFYRSFWGNTERGEGLLTFSHVIAYFVMLTGMLQERKQWERYFFASIFVSLAISLYAMLQKYGATFVVSGDVSRISGTIGNASFFGGYLISNIFLALWLVLTRRPGWQKIILWSIIIFEIIILNATKTRGAIIGMAIGVFLMLLFSAITAGRKKIRVFTVGVLLGLVLFSSLLFVFKDSSLVRSMGGLQRVTEISRGDITTESRLLTWEASWNGWKDRFFTGYGYENFNIAFNKYFPAEIFRDAGSQIWFDRAHNVFFEISVTSGIFGILTYLSLFIFAFWFLFKHYREDPENNKRTFIIFFALLVAYFFQNLFVFDTLGTYISFYSILAFIVFLQFAPKAPDKKIKIQKGSQPQYELGSANSAIATVLVIGLIFSSYFFVFKPARANLDITESLRAVMEQRFSDVLDNYKKVIDAGTYANEEARQKLGEAMIQFRGEEGISDEAKQRGFRFAVDELRKSIELAPQDARNYLFLMAVYNNFPANDPGLREEVIRLGKEALKLSPTRPQIYFEMGQAAYSLGRLAEGISYFEKAVELNPVPAESHWNLSLAYILSGQTEAGLAEIEYIYKVDRISKISYSSIRNMIQILGQRGVLEPLPRFYEKLIEHSPNDEALRKDYQNLLEMIR</sequence>
<dbReference type="Proteomes" id="UP000230557">
    <property type="component" value="Unassembled WGS sequence"/>
</dbReference>
<feature type="repeat" description="TPR" evidence="7">
    <location>
        <begin position="601"/>
        <end position="634"/>
    </location>
</feature>
<dbReference type="InterPro" id="IPR007016">
    <property type="entry name" value="O-antigen_ligase-rel_domated"/>
</dbReference>
<dbReference type="SUPFAM" id="SSF48452">
    <property type="entry name" value="TPR-like"/>
    <property type="match status" value="1"/>
</dbReference>
<evidence type="ECO:0000256" key="3">
    <source>
        <dbReference type="ARBA" id="ARBA00022737"/>
    </source>
</evidence>
<dbReference type="AlphaFoldDB" id="A0A2H0VCJ9"/>
<dbReference type="InterPro" id="IPR019734">
    <property type="entry name" value="TPR_rpt"/>
</dbReference>
<gene>
    <name evidence="10" type="ORF">COT91_04665</name>
</gene>
<keyword evidence="3" id="KW-0677">Repeat</keyword>
<dbReference type="InterPro" id="IPR011990">
    <property type="entry name" value="TPR-like_helical_dom_sf"/>
</dbReference>
<feature type="transmembrane region" description="Helical" evidence="8">
    <location>
        <begin position="75"/>
        <end position="97"/>
    </location>
</feature>
<evidence type="ECO:0000256" key="4">
    <source>
        <dbReference type="ARBA" id="ARBA00022803"/>
    </source>
</evidence>
<evidence type="ECO:0000259" key="9">
    <source>
        <dbReference type="Pfam" id="PF04932"/>
    </source>
</evidence>
<dbReference type="Gene3D" id="1.25.40.10">
    <property type="entry name" value="Tetratricopeptide repeat domain"/>
    <property type="match status" value="1"/>
</dbReference>
<comment type="subcellular location">
    <subcellularLocation>
        <location evidence="1">Membrane</location>
        <topology evidence="1">Multi-pass membrane protein</topology>
    </subcellularLocation>
</comment>
<feature type="transmembrane region" description="Helical" evidence="8">
    <location>
        <begin position="109"/>
        <end position="127"/>
    </location>
</feature>
<evidence type="ECO:0000256" key="1">
    <source>
        <dbReference type="ARBA" id="ARBA00004141"/>
    </source>
</evidence>
<dbReference type="SMART" id="SM00028">
    <property type="entry name" value="TPR"/>
    <property type="match status" value="1"/>
</dbReference>
<comment type="caution">
    <text evidence="10">The sequence shown here is derived from an EMBL/GenBank/DDBJ whole genome shotgun (WGS) entry which is preliminary data.</text>
</comment>
<dbReference type="Pfam" id="PF04932">
    <property type="entry name" value="Wzy_C"/>
    <property type="match status" value="1"/>
</dbReference>
<feature type="transmembrane region" description="Helical" evidence="8">
    <location>
        <begin position="453"/>
        <end position="475"/>
    </location>
</feature>
<dbReference type="InterPro" id="IPR051533">
    <property type="entry name" value="WaaL-like"/>
</dbReference>
<evidence type="ECO:0000256" key="7">
    <source>
        <dbReference type="PROSITE-ProRule" id="PRU00339"/>
    </source>
</evidence>
<reference evidence="11" key="1">
    <citation type="submission" date="2017-09" db="EMBL/GenBank/DDBJ databases">
        <title>Depth-based differentiation of microbial function through sediment-hosted aquifers and enrichment of novel symbionts in the deep terrestrial subsurface.</title>
        <authorList>
            <person name="Probst A.J."/>
            <person name="Ladd B."/>
            <person name="Jarett J.K."/>
            <person name="Geller-Mcgrath D.E."/>
            <person name="Sieber C.M.K."/>
            <person name="Emerson J.B."/>
            <person name="Anantharaman K."/>
            <person name="Thomas B.C."/>
            <person name="Malmstrom R."/>
            <person name="Stieglmeier M."/>
            <person name="Klingl A."/>
            <person name="Woyke T."/>
            <person name="Ryan C.M."/>
            <person name="Banfield J.F."/>
        </authorList>
    </citation>
    <scope>NUCLEOTIDE SEQUENCE [LARGE SCALE GENOMIC DNA]</scope>
</reference>
<evidence type="ECO:0000313" key="11">
    <source>
        <dbReference type="Proteomes" id="UP000230557"/>
    </source>
</evidence>
<organism evidence="10 11">
    <name type="scientific">Candidatus Doudnabacteria bacterium CG10_big_fil_rev_8_21_14_0_10_41_10</name>
    <dbReference type="NCBI Taxonomy" id="1974551"/>
    <lineage>
        <taxon>Bacteria</taxon>
        <taxon>Candidatus Doudnaibacteriota</taxon>
    </lineage>
</organism>
<feature type="transmembrane region" description="Helical" evidence="8">
    <location>
        <begin position="390"/>
        <end position="408"/>
    </location>
</feature>
<feature type="transmembrane region" description="Helical" evidence="8">
    <location>
        <begin position="354"/>
        <end position="378"/>
    </location>
</feature>
<keyword evidence="6 8" id="KW-0472">Membrane</keyword>
<protein>
    <recommendedName>
        <fullName evidence="9">O-antigen ligase-related domain-containing protein</fullName>
    </recommendedName>
</protein>
<dbReference type="GO" id="GO:0016020">
    <property type="term" value="C:membrane"/>
    <property type="evidence" value="ECO:0007669"/>
    <property type="project" value="UniProtKB-SubCell"/>
</dbReference>
<evidence type="ECO:0000256" key="5">
    <source>
        <dbReference type="ARBA" id="ARBA00022989"/>
    </source>
</evidence>
<proteinExistence type="predicted"/>
<feature type="transmembrane region" description="Helical" evidence="8">
    <location>
        <begin position="251"/>
        <end position="270"/>
    </location>
</feature>
<evidence type="ECO:0000256" key="6">
    <source>
        <dbReference type="ARBA" id="ARBA00023136"/>
    </source>
</evidence>
<feature type="transmembrane region" description="Helical" evidence="8">
    <location>
        <begin position="204"/>
        <end position="220"/>
    </location>
</feature>
<evidence type="ECO:0000256" key="2">
    <source>
        <dbReference type="ARBA" id="ARBA00022692"/>
    </source>
</evidence>
<feature type="transmembrane region" description="Helical" evidence="8">
    <location>
        <begin position="226"/>
        <end position="244"/>
    </location>
</feature>
<dbReference type="EMBL" id="PFAJ01000061">
    <property type="protein sequence ID" value="PIR96816.1"/>
    <property type="molecule type" value="Genomic_DNA"/>
</dbReference>
<evidence type="ECO:0000313" key="10">
    <source>
        <dbReference type="EMBL" id="PIR96816.1"/>
    </source>
</evidence>
<dbReference type="Pfam" id="PF07719">
    <property type="entry name" value="TPR_2"/>
    <property type="match status" value="1"/>
</dbReference>
<feature type="transmembrane region" description="Helical" evidence="8">
    <location>
        <begin position="12"/>
        <end position="33"/>
    </location>
</feature>
<feature type="transmembrane region" description="Helical" evidence="8">
    <location>
        <begin position="45"/>
        <end position="63"/>
    </location>
</feature>
<dbReference type="PANTHER" id="PTHR37422:SF13">
    <property type="entry name" value="LIPOPOLYSACCHARIDE BIOSYNTHESIS PROTEIN PA4999-RELATED"/>
    <property type="match status" value="1"/>
</dbReference>
<keyword evidence="5 8" id="KW-1133">Transmembrane helix</keyword>
<dbReference type="InterPro" id="IPR013105">
    <property type="entry name" value="TPR_2"/>
</dbReference>
<accession>A0A2H0VCJ9</accession>
<feature type="transmembrane region" description="Helical" evidence="8">
    <location>
        <begin position="136"/>
        <end position="153"/>
    </location>
</feature>
<keyword evidence="2 8" id="KW-0812">Transmembrane</keyword>
<dbReference type="PROSITE" id="PS50005">
    <property type="entry name" value="TPR"/>
    <property type="match status" value="1"/>
</dbReference>
<keyword evidence="4 7" id="KW-0802">TPR repeat</keyword>
<feature type="domain" description="O-antigen ligase-related" evidence="9">
    <location>
        <begin position="212"/>
        <end position="367"/>
    </location>
</feature>
<dbReference type="PROSITE" id="PS50293">
    <property type="entry name" value="TPR_REGION"/>
    <property type="match status" value="1"/>
</dbReference>
<feature type="transmembrane region" description="Helical" evidence="8">
    <location>
        <begin position="173"/>
        <end position="195"/>
    </location>
</feature>
<dbReference type="PANTHER" id="PTHR37422">
    <property type="entry name" value="TEICHURONIC ACID BIOSYNTHESIS PROTEIN TUAE"/>
    <property type="match status" value="1"/>
</dbReference>
<feature type="transmembrane region" description="Helical" evidence="8">
    <location>
        <begin position="414"/>
        <end position="432"/>
    </location>
</feature>
<name>A0A2H0VCJ9_9BACT</name>
<evidence type="ECO:0000256" key="8">
    <source>
        <dbReference type="SAM" id="Phobius"/>
    </source>
</evidence>